<dbReference type="InterPro" id="IPR036910">
    <property type="entry name" value="HMG_box_dom_sf"/>
</dbReference>
<dbReference type="GO" id="GO:0005634">
    <property type="term" value="C:nucleus"/>
    <property type="evidence" value="ECO:0007669"/>
    <property type="project" value="UniProtKB-SubCell"/>
</dbReference>
<feature type="domain" description="HMG box" evidence="6">
    <location>
        <begin position="117"/>
        <end position="186"/>
    </location>
</feature>
<dbReference type="STRING" id="765440.A0A0C3F6A1"/>
<dbReference type="PANTHER" id="PTHR48112">
    <property type="entry name" value="HIGH MOBILITY GROUP PROTEIN DSP1"/>
    <property type="match status" value="1"/>
</dbReference>
<evidence type="ECO:0000259" key="6">
    <source>
        <dbReference type="PROSITE" id="PS50118"/>
    </source>
</evidence>
<feature type="DNA-binding region" description="HMG box" evidence="4">
    <location>
        <begin position="117"/>
        <end position="186"/>
    </location>
</feature>
<sequence length="292" mass="31933">MLTLLTQRISYRLGTSSAVRGVARASVTTTPIALPSLTRRTFLTGTPRLSFAGTAAAATKPSAKRTTAGAGAKTGTKKAAASKAKESKPNKKVVKEPVVQEAKKPAHLKLTKADMPPTHPPNAWVLFFTKYIKGVTQPIVGIRGIPNLLKEAAALWNNMSDVEKQPYKDEVATLKAAFEIKRQSYFDSVPAGTLTEINRRRKDKGLPMVHKLVREEDRRPQTSFLRYLEDFRTTPDGQALFASSKGARSWITSSAVTAGQQWKAMTEAQKAPYVEAAHKDFAAWKAKKTPDA</sequence>
<feature type="compositionally biased region" description="Low complexity" evidence="5">
    <location>
        <begin position="54"/>
        <end position="82"/>
    </location>
</feature>
<dbReference type="OrthoDB" id="1919336at2759"/>
<dbReference type="Proteomes" id="UP000054166">
    <property type="component" value="Unassembled WGS sequence"/>
</dbReference>
<dbReference type="SUPFAM" id="SSF47095">
    <property type="entry name" value="HMG-box"/>
    <property type="match status" value="2"/>
</dbReference>
<feature type="region of interest" description="Disordered" evidence="5">
    <location>
        <begin position="54"/>
        <end position="96"/>
    </location>
</feature>
<comment type="subcellular location">
    <subcellularLocation>
        <location evidence="1">Nucleus</location>
    </subcellularLocation>
</comment>
<keyword evidence="3 4" id="KW-0539">Nucleus</keyword>
<evidence type="ECO:0000256" key="1">
    <source>
        <dbReference type="ARBA" id="ARBA00004123"/>
    </source>
</evidence>
<evidence type="ECO:0000256" key="3">
    <source>
        <dbReference type="ARBA" id="ARBA00023242"/>
    </source>
</evidence>
<dbReference type="InParanoid" id="A0A0C3F6A1"/>
<evidence type="ECO:0000313" key="7">
    <source>
        <dbReference type="EMBL" id="KIM80125.1"/>
    </source>
</evidence>
<evidence type="ECO:0000256" key="4">
    <source>
        <dbReference type="PROSITE-ProRule" id="PRU00267"/>
    </source>
</evidence>
<keyword evidence="2 4" id="KW-0238">DNA-binding</keyword>
<dbReference type="SMART" id="SM00398">
    <property type="entry name" value="HMG"/>
    <property type="match status" value="2"/>
</dbReference>
<evidence type="ECO:0000256" key="2">
    <source>
        <dbReference type="ARBA" id="ARBA00023125"/>
    </source>
</evidence>
<dbReference type="InterPro" id="IPR009071">
    <property type="entry name" value="HMG_box_dom"/>
</dbReference>
<feature type="DNA-binding region" description="HMG box" evidence="4">
    <location>
        <begin position="217"/>
        <end position="280"/>
    </location>
</feature>
<organism evidence="7 8">
    <name type="scientific">Piloderma croceum (strain F 1598)</name>
    <dbReference type="NCBI Taxonomy" id="765440"/>
    <lineage>
        <taxon>Eukaryota</taxon>
        <taxon>Fungi</taxon>
        <taxon>Dikarya</taxon>
        <taxon>Basidiomycota</taxon>
        <taxon>Agaricomycotina</taxon>
        <taxon>Agaricomycetes</taxon>
        <taxon>Agaricomycetidae</taxon>
        <taxon>Atheliales</taxon>
        <taxon>Atheliaceae</taxon>
        <taxon>Piloderma</taxon>
    </lineage>
</organism>
<gene>
    <name evidence="7" type="ORF">PILCRDRAFT_822639</name>
</gene>
<dbReference type="Gene3D" id="1.10.30.10">
    <property type="entry name" value="High mobility group box domain"/>
    <property type="match status" value="2"/>
</dbReference>
<keyword evidence="8" id="KW-1185">Reference proteome</keyword>
<dbReference type="InterPro" id="IPR050342">
    <property type="entry name" value="HMGB"/>
</dbReference>
<reference evidence="7 8" key="1">
    <citation type="submission" date="2014-04" db="EMBL/GenBank/DDBJ databases">
        <authorList>
            <consortium name="DOE Joint Genome Institute"/>
            <person name="Kuo A."/>
            <person name="Tarkka M."/>
            <person name="Buscot F."/>
            <person name="Kohler A."/>
            <person name="Nagy L.G."/>
            <person name="Floudas D."/>
            <person name="Copeland A."/>
            <person name="Barry K.W."/>
            <person name="Cichocki N."/>
            <person name="Veneault-Fourrey C."/>
            <person name="LaButti K."/>
            <person name="Lindquist E.A."/>
            <person name="Lipzen A."/>
            <person name="Lundell T."/>
            <person name="Morin E."/>
            <person name="Murat C."/>
            <person name="Sun H."/>
            <person name="Tunlid A."/>
            <person name="Henrissat B."/>
            <person name="Grigoriev I.V."/>
            <person name="Hibbett D.S."/>
            <person name="Martin F."/>
            <person name="Nordberg H.P."/>
            <person name="Cantor M.N."/>
            <person name="Hua S.X."/>
        </authorList>
    </citation>
    <scope>NUCLEOTIDE SEQUENCE [LARGE SCALE GENOMIC DNA]</scope>
    <source>
        <strain evidence="7 8">F 1598</strain>
    </source>
</reference>
<dbReference type="HOGENOM" id="CLU_083681_0_0_1"/>
<dbReference type="GO" id="GO:0003677">
    <property type="term" value="F:DNA binding"/>
    <property type="evidence" value="ECO:0007669"/>
    <property type="project" value="UniProtKB-UniRule"/>
</dbReference>
<dbReference type="EMBL" id="KN833005">
    <property type="protein sequence ID" value="KIM80125.1"/>
    <property type="molecule type" value="Genomic_DNA"/>
</dbReference>
<protein>
    <recommendedName>
        <fullName evidence="6">HMG box domain-containing protein</fullName>
    </recommendedName>
</protein>
<feature type="compositionally biased region" description="Basic and acidic residues" evidence="5">
    <location>
        <begin position="83"/>
        <end position="95"/>
    </location>
</feature>
<accession>A0A0C3F6A1</accession>
<name>A0A0C3F6A1_PILCF</name>
<evidence type="ECO:0000313" key="8">
    <source>
        <dbReference type="Proteomes" id="UP000054166"/>
    </source>
</evidence>
<evidence type="ECO:0000256" key="5">
    <source>
        <dbReference type="SAM" id="MobiDB-lite"/>
    </source>
</evidence>
<dbReference type="Pfam" id="PF00505">
    <property type="entry name" value="HMG_box"/>
    <property type="match status" value="1"/>
</dbReference>
<dbReference type="AlphaFoldDB" id="A0A0C3F6A1"/>
<dbReference type="PROSITE" id="PS50118">
    <property type="entry name" value="HMG_BOX_2"/>
    <property type="match status" value="2"/>
</dbReference>
<proteinExistence type="predicted"/>
<reference evidence="8" key="2">
    <citation type="submission" date="2015-01" db="EMBL/GenBank/DDBJ databases">
        <title>Evolutionary Origins and Diversification of the Mycorrhizal Mutualists.</title>
        <authorList>
            <consortium name="DOE Joint Genome Institute"/>
            <consortium name="Mycorrhizal Genomics Consortium"/>
            <person name="Kohler A."/>
            <person name="Kuo A."/>
            <person name="Nagy L.G."/>
            <person name="Floudas D."/>
            <person name="Copeland A."/>
            <person name="Barry K.W."/>
            <person name="Cichocki N."/>
            <person name="Veneault-Fourrey C."/>
            <person name="LaButti K."/>
            <person name="Lindquist E.A."/>
            <person name="Lipzen A."/>
            <person name="Lundell T."/>
            <person name="Morin E."/>
            <person name="Murat C."/>
            <person name="Riley R."/>
            <person name="Ohm R."/>
            <person name="Sun H."/>
            <person name="Tunlid A."/>
            <person name="Henrissat B."/>
            <person name="Grigoriev I.V."/>
            <person name="Hibbett D.S."/>
            <person name="Martin F."/>
        </authorList>
    </citation>
    <scope>NUCLEOTIDE SEQUENCE [LARGE SCALE GENOMIC DNA]</scope>
    <source>
        <strain evidence="8">F 1598</strain>
    </source>
</reference>
<feature type="domain" description="HMG box" evidence="6">
    <location>
        <begin position="217"/>
        <end position="280"/>
    </location>
</feature>
<dbReference type="PANTHER" id="PTHR48112:SF32">
    <property type="entry name" value="HIGH MOBILITY GROUP PROTEIN B3"/>
    <property type="match status" value="1"/>
</dbReference>